<evidence type="ECO:0000256" key="2">
    <source>
        <dbReference type="SAM" id="SignalP"/>
    </source>
</evidence>
<feature type="region of interest" description="Disordered" evidence="1">
    <location>
        <begin position="23"/>
        <end position="43"/>
    </location>
</feature>
<keyword evidence="2" id="KW-0732">Signal</keyword>
<keyword evidence="4" id="KW-1185">Reference proteome</keyword>
<evidence type="ECO:0000313" key="3">
    <source>
        <dbReference type="EMBL" id="TGE26693.1"/>
    </source>
</evidence>
<dbReference type="OrthoDB" id="5381546at2"/>
<evidence type="ECO:0008006" key="5">
    <source>
        <dbReference type="Google" id="ProtNLM"/>
    </source>
</evidence>
<reference evidence="3 4" key="1">
    <citation type="submission" date="2019-04" db="EMBL/GenBank/DDBJ databases">
        <authorList>
            <person name="Feng G."/>
            <person name="Zhang J."/>
            <person name="Zhu H."/>
        </authorList>
    </citation>
    <scope>NUCLEOTIDE SEQUENCE [LARGE SCALE GENOMIC DNA]</scope>
    <source>
        <strain evidence="3 4">9PBR-1</strain>
    </source>
</reference>
<dbReference type="AlphaFoldDB" id="A0A4Z0QC03"/>
<sequence>MTQRLLPVVALAATLLAPARAQAQASGPETPTAPAAPAADKPQPWYRPRHVVLQTAGGLGMISAGAGYAYFNDKVETDILLGYVPKKFAGSTLSLASAKFIYSPFTLRLAEKWQLKPLSVGAYFSYTHGTLNDEERGQYTRDYYWWSSDTRYGPLAGGRITYVRPTKANARPRNVSFYYDLSTNDLYLQSYVTNTKGLSLGQILVLGLGLKADF</sequence>
<name>A0A4Z0QC03_9BACT</name>
<evidence type="ECO:0000313" key="4">
    <source>
        <dbReference type="Proteomes" id="UP000298471"/>
    </source>
</evidence>
<feature type="chain" id="PRO_5021276329" description="Outer membrane protein beta-barrel domain-containing protein" evidence="2">
    <location>
        <begin position="24"/>
        <end position="214"/>
    </location>
</feature>
<organism evidence="3 4">
    <name type="scientific">Hymenobacter metallicola</name>
    <dbReference type="NCBI Taxonomy" id="2563114"/>
    <lineage>
        <taxon>Bacteria</taxon>
        <taxon>Pseudomonadati</taxon>
        <taxon>Bacteroidota</taxon>
        <taxon>Cytophagia</taxon>
        <taxon>Cytophagales</taxon>
        <taxon>Hymenobacteraceae</taxon>
        <taxon>Hymenobacter</taxon>
    </lineage>
</organism>
<comment type="caution">
    <text evidence="3">The sequence shown here is derived from an EMBL/GenBank/DDBJ whole genome shotgun (WGS) entry which is preliminary data.</text>
</comment>
<dbReference type="Proteomes" id="UP000298471">
    <property type="component" value="Unassembled WGS sequence"/>
</dbReference>
<protein>
    <recommendedName>
        <fullName evidence="5">Outer membrane protein beta-barrel domain-containing protein</fullName>
    </recommendedName>
</protein>
<evidence type="ECO:0000256" key="1">
    <source>
        <dbReference type="SAM" id="MobiDB-lite"/>
    </source>
</evidence>
<dbReference type="RefSeq" id="WP_135396597.1">
    <property type="nucleotide sequence ID" value="NZ_SRMB01000003.1"/>
</dbReference>
<feature type="signal peptide" evidence="2">
    <location>
        <begin position="1"/>
        <end position="23"/>
    </location>
</feature>
<accession>A0A4Z0QC03</accession>
<dbReference type="EMBL" id="SRMB01000003">
    <property type="protein sequence ID" value="TGE26693.1"/>
    <property type="molecule type" value="Genomic_DNA"/>
</dbReference>
<gene>
    <name evidence="3" type="ORF">E5K02_18120</name>
</gene>
<proteinExistence type="predicted"/>